<accession>A0AAE9YRZ4</accession>
<protein>
    <submittedName>
        <fullName evidence="4">Divisome-associated lipoprotein YraP</fullName>
    </submittedName>
</protein>
<organism evidence="4 5">
    <name type="scientific">Thalassomonas actiniarum</name>
    <dbReference type="NCBI Taxonomy" id="485447"/>
    <lineage>
        <taxon>Bacteria</taxon>
        <taxon>Pseudomonadati</taxon>
        <taxon>Pseudomonadota</taxon>
        <taxon>Gammaproteobacteria</taxon>
        <taxon>Alteromonadales</taxon>
        <taxon>Colwelliaceae</taxon>
        <taxon>Thalassomonas</taxon>
    </lineage>
</organism>
<dbReference type="InterPro" id="IPR007055">
    <property type="entry name" value="BON_dom"/>
</dbReference>
<dbReference type="InterPro" id="IPR014004">
    <property type="entry name" value="Transpt-assoc_nodulatn_dom_bac"/>
</dbReference>
<gene>
    <name evidence="4" type="primary">yraP</name>
    <name evidence="4" type="ORF">SG35_003745</name>
</gene>
<dbReference type="Proteomes" id="UP000032568">
    <property type="component" value="Chromosome"/>
</dbReference>
<name>A0AAE9YRZ4_9GAMM</name>
<reference evidence="4 5" key="1">
    <citation type="journal article" date="2015" name="Genome Announc.">
        <title>Draft Genome Sequences of Marine Isolates of Thalassomonas viridans and Thalassomonas actiniarum.</title>
        <authorList>
            <person name="Olonade I."/>
            <person name="van Zyl L.J."/>
            <person name="Trindade M."/>
        </authorList>
    </citation>
    <scope>NUCLEOTIDE SEQUENCE [LARGE SCALE GENOMIC DNA]</scope>
    <source>
        <strain evidence="4 5">A5K-106</strain>
    </source>
</reference>
<feature type="domain" description="BON" evidence="3">
    <location>
        <begin position="123"/>
        <end position="189"/>
    </location>
</feature>
<dbReference type="EMBL" id="CP059735">
    <property type="protein sequence ID" value="WDD99796.1"/>
    <property type="molecule type" value="Genomic_DNA"/>
</dbReference>
<dbReference type="PROSITE" id="PS50914">
    <property type="entry name" value="BON"/>
    <property type="match status" value="2"/>
</dbReference>
<feature type="domain" description="BON" evidence="3">
    <location>
        <begin position="45"/>
        <end position="114"/>
    </location>
</feature>
<proteinExistence type="predicted"/>
<evidence type="ECO:0000313" key="4">
    <source>
        <dbReference type="EMBL" id="WDD99796.1"/>
    </source>
</evidence>
<evidence type="ECO:0000259" key="3">
    <source>
        <dbReference type="PROSITE" id="PS50914"/>
    </source>
</evidence>
<keyword evidence="5" id="KW-1185">Reference proteome</keyword>
<dbReference type="RefSeq" id="WP_044835976.1">
    <property type="nucleotide sequence ID" value="NZ_CP059735.1"/>
</dbReference>
<dbReference type="KEGG" id="tact:SG35_003745"/>
<evidence type="ECO:0000256" key="1">
    <source>
        <dbReference type="ARBA" id="ARBA00022729"/>
    </source>
</evidence>
<dbReference type="AlphaFoldDB" id="A0AAE9YRZ4"/>
<dbReference type="PANTHER" id="PTHR34606:SF4">
    <property type="entry name" value="OUTER MEMBRANE LIPOPROTEIN DOLP"/>
    <property type="match status" value="1"/>
</dbReference>
<dbReference type="NCBIfam" id="NF008247">
    <property type="entry name" value="PRK11023.1"/>
    <property type="match status" value="1"/>
</dbReference>
<feature type="signal peptide" evidence="2">
    <location>
        <begin position="1"/>
        <end position="22"/>
    </location>
</feature>
<dbReference type="InterPro" id="IPR051686">
    <property type="entry name" value="Lipoprotein_DolP"/>
</dbReference>
<reference evidence="4 5" key="2">
    <citation type="journal article" date="2022" name="Mar. Drugs">
        <title>Bioassay-Guided Fractionation Leads to the Detection of Cholic Acid Generated by the Rare Thalassomonas sp.</title>
        <authorList>
            <person name="Pheiffer F."/>
            <person name="Schneider Y.K."/>
            <person name="Hansen E.H."/>
            <person name="Andersen J.H."/>
            <person name="Isaksson J."/>
            <person name="Busche T."/>
            <person name="R C."/>
            <person name="Kalinowski J."/>
            <person name="Zyl L.V."/>
            <person name="Trindade M."/>
        </authorList>
    </citation>
    <scope>NUCLEOTIDE SEQUENCE [LARGE SCALE GENOMIC DNA]</scope>
    <source>
        <strain evidence="4 5">A5K-106</strain>
    </source>
</reference>
<evidence type="ECO:0000256" key="2">
    <source>
        <dbReference type="SAM" id="SignalP"/>
    </source>
</evidence>
<dbReference type="PROSITE" id="PS51257">
    <property type="entry name" value="PROKAR_LIPOPROTEIN"/>
    <property type="match status" value="1"/>
</dbReference>
<dbReference type="Pfam" id="PF04972">
    <property type="entry name" value="BON"/>
    <property type="match status" value="2"/>
</dbReference>
<dbReference type="SMART" id="SM00749">
    <property type="entry name" value="BON"/>
    <property type="match status" value="2"/>
</dbReference>
<keyword evidence="4" id="KW-0449">Lipoprotein</keyword>
<dbReference type="PANTHER" id="PTHR34606">
    <property type="entry name" value="BON DOMAIN-CONTAINING PROTEIN"/>
    <property type="match status" value="1"/>
</dbReference>
<keyword evidence="1 2" id="KW-0732">Signal</keyword>
<evidence type="ECO:0000313" key="5">
    <source>
        <dbReference type="Proteomes" id="UP000032568"/>
    </source>
</evidence>
<sequence>MAFKRLTLVVIAAALLQGCVAAAVVGVAGGATVANDKRSIGNQIDDQVIELDAYAKFKEQDGLTENTNLQVVSVNGSVLIVGQTPNTYLRDLAIKTLNNIDGVVKVHNQIRIGNVTSITTRTNDLWLTSKVKTALFADEKVKSGNIKVVTENAEVFLMGLVSQSQANMAVEIARNIGGVNRVLKAFEYQ</sequence>
<feature type="chain" id="PRO_5042134820" evidence="2">
    <location>
        <begin position="23"/>
        <end position="189"/>
    </location>
</feature>